<dbReference type="STRING" id="443152.MDG893_15145"/>
<dbReference type="eggNOG" id="COG0235">
    <property type="taxonomic scope" value="Bacteria"/>
</dbReference>
<dbReference type="InterPro" id="IPR001303">
    <property type="entry name" value="Aldolase_II/adducin_N"/>
</dbReference>
<keyword evidence="1" id="KW-0479">Metal-binding</keyword>
<dbReference type="OrthoDB" id="5500703at2"/>
<dbReference type="RefSeq" id="WP_007153620.1">
    <property type="nucleotide sequence ID" value="NZ_ABCP01000011.1"/>
</dbReference>
<dbReference type="PANTHER" id="PTHR22789">
    <property type="entry name" value="FUCULOSE PHOSPHATE ALDOLASE"/>
    <property type="match status" value="1"/>
</dbReference>
<dbReference type="InterPro" id="IPR036409">
    <property type="entry name" value="Aldolase_II/adducin_N_sf"/>
</dbReference>
<feature type="domain" description="Class II aldolase/adducin N-terminal" evidence="3">
    <location>
        <begin position="13"/>
        <end position="187"/>
    </location>
</feature>
<organism evidence="4 5">
    <name type="scientific">Marinobacter algicola DG893</name>
    <dbReference type="NCBI Taxonomy" id="443152"/>
    <lineage>
        <taxon>Bacteria</taxon>
        <taxon>Pseudomonadati</taxon>
        <taxon>Pseudomonadota</taxon>
        <taxon>Gammaproteobacteria</taxon>
        <taxon>Pseudomonadales</taxon>
        <taxon>Marinobacteraceae</taxon>
        <taxon>Marinobacter</taxon>
    </lineage>
</organism>
<accession>A6F024</accession>
<dbReference type="InterPro" id="IPR050197">
    <property type="entry name" value="Aldolase_class_II_sugar_metab"/>
</dbReference>
<evidence type="ECO:0000256" key="2">
    <source>
        <dbReference type="ARBA" id="ARBA00023239"/>
    </source>
</evidence>
<dbReference type="Proteomes" id="UP000005856">
    <property type="component" value="Unassembled WGS sequence"/>
</dbReference>
<keyword evidence="2" id="KW-0456">Lyase</keyword>
<dbReference type="GO" id="GO:0005829">
    <property type="term" value="C:cytosol"/>
    <property type="evidence" value="ECO:0007669"/>
    <property type="project" value="TreeGrafter"/>
</dbReference>
<name>A6F024_9GAMM</name>
<keyword evidence="5" id="KW-1185">Reference proteome</keyword>
<dbReference type="GO" id="GO:0046872">
    <property type="term" value="F:metal ion binding"/>
    <property type="evidence" value="ECO:0007669"/>
    <property type="project" value="UniProtKB-KW"/>
</dbReference>
<dbReference type="GO" id="GO:0019323">
    <property type="term" value="P:pentose catabolic process"/>
    <property type="evidence" value="ECO:0007669"/>
    <property type="project" value="TreeGrafter"/>
</dbReference>
<dbReference type="SMART" id="SM01007">
    <property type="entry name" value="Aldolase_II"/>
    <property type="match status" value="1"/>
</dbReference>
<reference evidence="4 5" key="1">
    <citation type="submission" date="2007-06" db="EMBL/GenBank/DDBJ databases">
        <authorList>
            <person name="Green D."/>
            <person name="Ferriera S."/>
            <person name="Johnson J."/>
            <person name="Kravitz S."/>
            <person name="Beeson K."/>
            <person name="Sutton G."/>
            <person name="Rogers Y.-H."/>
            <person name="Friedman R."/>
            <person name="Frazier M."/>
            <person name="Venter J.C."/>
        </authorList>
    </citation>
    <scope>NUCLEOTIDE SEQUENCE [LARGE SCALE GENOMIC DNA]</scope>
    <source>
        <strain evidence="4 5">DG893</strain>
    </source>
</reference>
<sequence length="230" mass="24611">MTTSAATVSEFTHQLIQGIGVLERLGIIDFNGHFSVRLPDGRILINSGDSVRSALTPADFVTVGPDGELDPKQPRPPAELPLHLAVYKARPDVKSVVHGHPKWSTLLTSAGQPYEVMLAQGALLGDIPVFPSPRSVNNEEIAVQVAETLGEGKAALLRAHGSVVAADDVLEATVMAIYLELNAERQVLAAPLGGGYVFSEAETEGARKGLAKRGLFEKCWNYYIAKFDLG</sequence>
<dbReference type="GO" id="GO:0016832">
    <property type="term" value="F:aldehyde-lyase activity"/>
    <property type="evidence" value="ECO:0007669"/>
    <property type="project" value="TreeGrafter"/>
</dbReference>
<protein>
    <submittedName>
        <fullName evidence="4">Class II aldolase/adducin, N-terminal family protein</fullName>
    </submittedName>
</protein>
<gene>
    <name evidence="4" type="ORF">MDG893_15145</name>
</gene>
<comment type="caution">
    <text evidence="4">The sequence shown here is derived from an EMBL/GenBank/DDBJ whole genome shotgun (WGS) entry which is preliminary data.</text>
</comment>
<dbReference type="AlphaFoldDB" id="A6F024"/>
<evidence type="ECO:0000313" key="5">
    <source>
        <dbReference type="Proteomes" id="UP000005856"/>
    </source>
</evidence>
<dbReference type="Gene3D" id="3.40.225.10">
    <property type="entry name" value="Class II aldolase/adducin N-terminal domain"/>
    <property type="match status" value="1"/>
</dbReference>
<dbReference type="PANTHER" id="PTHR22789:SF0">
    <property type="entry name" value="3-OXO-TETRONATE 4-PHOSPHATE DECARBOXYLASE-RELATED"/>
    <property type="match status" value="1"/>
</dbReference>
<dbReference type="Pfam" id="PF00596">
    <property type="entry name" value="Aldolase_II"/>
    <property type="match status" value="1"/>
</dbReference>
<dbReference type="EMBL" id="ABCP01000011">
    <property type="protein sequence ID" value="EDM47937.1"/>
    <property type="molecule type" value="Genomic_DNA"/>
</dbReference>
<proteinExistence type="predicted"/>
<evidence type="ECO:0000259" key="3">
    <source>
        <dbReference type="SMART" id="SM01007"/>
    </source>
</evidence>
<evidence type="ECO:0000256" key="1">
    <source>
        <dbReference type="ARBA" id="ARBA00022723"/>
    </source>
</evidence>
<dbReference type="SUPFAM" id="SSF53639">
    <property type="entry name" value="AraD/HMP-PK domain-like"/>
    <property type="match status" value="1"/>
</dbReference>
<evidence type="ECO:0000313" key="4">
    <source>
        <dbReference type="EMBL" id="EDM47937.1"/>
    </source>
</evidence>